<keyword evidence="1" id="KW-1133">Transmembrane helix</keyword>
<name>A0AA35G764_9FIRM</name>
<feature type="transmembrane region" description="Helical" evidence="1">
    <location>
        <begin position="6"/>
        <end position="31"/>
    </location>
</feature>
<dbReference type="GO" id="GO:0016020">
    <property type="term" value="C:membrane"/>
    <property type="evidence" value="ECO:0007669"/>
    <property type="project" value="InterPro"/>
</dbReference>
<sequence>MLQNPVALLAGANALLNATSAVLMVAGLRFIRRGDRDRHMRRMLAAAVLQGVFLILYVIRTGLYGTTPFQGPGPLRVAYLALLGSHMFLAIIAAPLVVLTLWWALRGDLARHRRLARWTYPMWLYVSVTGPLVFVMLYGFGRPGA</sequence>
<dbReference type="GO" id="GO:0004129">
    <property type="term" value="F:cytochrome-c oxidase activity"/>
    <property type="evidence" value="ECO:0007669"/>
    <property type="project" value="InterPro"/>
</dbReference>
<evidence type="ECO:0000256" key="1">
    <source>
        <dbReference type="SAM" id="Phobius"/>
    </source>
</evidence>
<feature type="transmembrane region" description="Helical" evidence="1">
    <location>
        <begin position="122"/>
        <end position="141"/>
    </location>
</feature>
<keyword evidence="3" id="KW-1185">Reference proteome</keyword>
<dbReference type="RefSeq" id="WP_264843092.1">
    <property type="nucleotide sequence ID" value="NZ_AP025628.1"/>
</dbReference>
<dbReference type="InterPro" id="IPR007352">
    <property type="entry name" value="DUF420"/>
</dbReference>
<protein>
    <recommendedName>
        <fullName evidence="4">DUF420 domain-containing protein</fullName>
    </recommendedName>
</protein>
<dbReference type="EMBL" id="AP025628">
    <property type="protein sequence ID" value="BDG58968.1"/>
    <property type="molecule type" value="Genomic_DNA"/>
</dbReference>
<evidence type="ECO:0000313" key="3">
    <source>
        <dbReference type="Proteomes" id="UP001163687"/>
    </source>
</evidence>
<keyword evidence="1" id="KW-0812">Transmembrane</keyword>
<feature type="transmembrane region" description="Helical" evidence="1">
    <location>
        <begin position="43"/>
        <end position="59"/>
    </location>
</feature>
<organism evidence="2 3">
    <name type="scientific">Caldinitratiruptor microaerophilus</name>
    <dbReference type="NCBI Taxonomy" id="671077"/>
    <lineage>
        <taxon>Bacteria</taxon>
        <taxon>Bacillati</taxon>
        <taxon>Bacillota</taxon>
        <taxon>Clostridia</taxon>
        <taxon>Eubacteriales</taxon>
        <taxon>Symbiobacteriaceae</taxon>
        <taxon>Caldinitratiruptor</taxon>
    </lineage>
</organism>
<proteinExistence type="predicted"/>
<dbReference type="AlphaFoldDB" id="A0AA35G764"/>
<dbReference type="GO" id="GO:0022904">
    <property type="term" value="P:respiratory electron transport chain"/>
    <property type="evidence" value="ECO:0007669"/>
    <property type="project" value="InterPro"/>
</dbReference>
<dbReference type="PANTHER" id="PTHR37692:SF1">
    <property type="entry name" value="DUF420 DOMAIN-CONTAINING PROTEIN"/>
    <property type="match status" value="1"/>
</dbReference>
<evidence type="ECO:0008006" key="4">
    <source>
        <dbReference type="Google" id="ProtNLM"/>
    </source>
</evidence>
<dbReference type="KEGG" id="cmic:caldi_00580"/>
<dbReference type="InterPro" id="IPR013833">
    <property type="entry name" value="Cyt_c_oxidase_su3_a-hlx"/>
</dbReference>
<feature type="transmembrane region" description="Helical" evidence="1">
    <location>
        <begin position="79"/>
        <end position="102"/>
    </location>
</feature>
<gene>
    <name evidence="2" type="ORF">caldi_00580</name>
</gene>
<evidence type="ECO:0000313" key="2">
    <source>
        <dbReference type="EMBL" id="BDG58968.1"/>
    </source>
</evidence>
<dbReference type="Gene3D" id="1.20.120.80">
    <property type="entry name" value="Cytochrome c oxidase, subunit III, four-helix bundle"/>
    <property type="match status" value="1"/>
</dbReference>
<dbReference type="Proteomes" id="UP001163687">
    <property type="component" value="Chromosome"/>
</dbReference>
<dbReference type="Pfam" id="PF04238">
    <property type="entry name" value="DUF420"/>
    <property type="match status" value="1"/>
</dbReference>
<dbReference type="PANTHER" id="PTHR37692">
    <property type="entry name" value="HYPOTHETICAL MEMBRANE SPANNING PROTEIN"/>
    <property type="match status" value="1"/>
</dbReference>
<accession>A0AA35G764</accession>
<keyword evidence="1" id="KW-0472">Membrane</keyword>
<reference evidence="2" key="1">
    <citation type="submission" date="2022-03" db="EMBL/GenBank/DDBJ databases">
        <title>Complete genome sequence of Caldinitratiruptor microaerophilus.</title>
        <authorList>
            <person name="Mukaiyama R."/>
            <person name="Nishiyama T."/>
            <person name="Ueda K."/>
        </authorList>
    </citation>
    <scope>NUCLEOTIDE SEQUENCE</scope>
    <source>
        <strain evidence="2">JCM 16183</strain>
    </source>
</reference>